<evidence type="ECO:0000256" key="6">
    <source>
        <dbReference type="ARBA" id="ARBA00022962"/>
    </source>
</evidence>
<comment type="similarity">
    <text evidence="2">Belongs to the asparagine synthetase family.</text>
</comment>
<keyword evidence="8" id="KW-0061">Asparagine biosynthesis</keyword>
<accession>A0A7V3KNL5</accession>
<evidence type="ECO:0000259" key="11">
    <source>
        <dbReference type="PROSITE" id="PS51278"/>
    </source>
</evidence>
<dbReference type="GO" id="GO:0005524">
    <property type="term" value="F:ATP binding"/>
    <property type="evidence" value="ECO:0007669"/>
    <property type="project" value="UniProtKB-KW"/>
</dbReference>
<evidence type="ECO:0000256" key="5">
    <source>
        <dbReference type="ARBA" id="ARBA00022840"/>
    </source>
</evidence>
<dbReference type="EC" id="6.3.5.4" evidence="3"/>
<dbReference type="InterPro" id="IPR001962">
    <property type="entry name" value="Asn_synthase"/>
</dbReference>
<comment type="caution">
    <text evidence="12">The sequence shown here is derived from an EMBL/GenBank/DDBJ whole genome shotgun (WGS) entry which is preliminary data.</text>
</comment>
<protein>
    <recommendedName>
        <fullName evidence="3">asparagine synthase (glutamine-hydrolyzing)</fullName>
        <ecNumber evidence="3">6.3.5.4</ecNumber>
    </recommendedName>
</protein>
<keyword evidence="12" id="KW-0436">Ligase</keyword>
<dbReference type="SUPFAM" id="SSF52402">
    <property type="entry name" value="Adenine nucleotide alpha hydrolases-like"/>
    <property type="match status" value="1"/>
</dbReference>
<evidence type="ECO:0000256" key="9">
    <source>
        <dbReference type="PIRSR" id="PIRSR001589-2"/>
    </source>
</evidence>
<proteinExistence type="inferred from homology"/>
<evidence type="ECO:0000256" key="2">
    <source>
        <dbReference type="ARBA" id="ARBA00005752"/>
    </source>
</evidence>
<dbReference type="InterPro" id="IPR017932">
    <property type="entry name" value="GATase_2_dom"/>
</dbReference>
<evidence type="ECO:0000256" key="3">
    <source>
        <dbReference type="ARBA" id="ARBA00012737"/>
    </source>
</evidence>
<organism evidence="12">
    <name type="scientific">candidate division WOR-3 bacterium</name>
    <dbReference type="NCBI Taxonomy" id="2052148"/>
    <lineage>
        <taxon>Bacteria</taxon>
        <taxon>Bacteria division WOR-3</taxon>
    </lineage>
</organism>
<evidence type="ECO:0000313" key="12">
    <source>
        <dbReference type="EMBL" id="HGB35955.1"/>
    </source>
</evidence>
<dbReference type="InterPro" id="IPR014729">
    <property type="entry name" value="Rossmann-like_a/b/a_fold"/>
</dbReference>
<feature type="domain" description="Glutamine amidotransferase type-2" evidence="11">
    <location>
        <begin position="2"/>
        <end position="194"/>
    </location>
</feature>
<feature type="active site" description="For GATase activity" evidence="8">
    <location>
        <position position="2"/>
    </location>
</feature>
<keyword evidence="5 9" id="KW-0067">ATP-binding</keyword>
<feature type="binding site" evidence="9">
    <location>
        <position position="270"/>
    </location>
    <ligand>
        <name>ATP</name>
        <dbReference type="ChEBI" id="CHEBI:30616"/>
    </ligand>
</feature>
<evidence type="ECO:0000256" key="10">
    <source>
        <dbReference type="PIRSR" id="PIRSR001589-3"/>
    </source>
</evidence>
<evidence type="ECO:0000256" key="4">
    <source>
        <dbReference type="ARBA" id="ARBA00022741"/>
    </source>
</evidence>
<dbReference type="PANTHER" id="PTHR43284:SF1">
    <property type="entry name" value="ASPARAGINE SYNTHETASE"/>
    <property type="match status" value="1"/>
</dbReference>
<dbReference type="Pfam" id="PF13537">
    <property type="entry name" value="GATase_7"/>
    <property type="match status" value="1"/>
</dbReference>
<name>A0A7V3KNL5_UNCW3</name>
<dbReference type="Pfam" id="PF00733">
    <property type="entry name" value="Asn_synthase"/>
    <property type="match status" value="1"/>
</dbReference>
<dbReference type="InterPro" id="IPR033738">
    <property type="entry name" value="AsnB_N"/>
</dbReference>
<comment type="pathway">
    <text evidence="1">Amino-acid biosynthesis; L-asparagine biosynthesis; L-asparagine from L-aspartate (L-Gln route): step 1/1.</text>
</comment>
<feature type="binding site" evidence="9">
    <location>
        <position position="95"/>
    </location>
    <ligand>
        <name>L-glutamine</name>
        <dbReference type="ChEBI" id="CHEBI:58359"/>
    </ligand>
</feature>
<evidence type="ECO:0000256" key="8">
    <source>
        <dbReference type="PIRSR" id="PIRSR001589-1"/>
    </source>
</evidence>
<feature type="site" description="Important for beta-aspartyl-AMP intermediate formation" evidence="10">
    <location>
        <position position="343"/>
    </location>
</feature>
<dbReference type="Gene3D" id="3.60.20.10">
    <property type="entry name" value="Glutamine Phosphoribosylpyrophosphate, subunit 1, domain 1"/>
    <property type="match status" value="1"/>
</dbReference>
<dbReference type="PANTHER" id="PTHR43284">
    <property type="entry name" value="ASPARAGINE SYNTHETASE (GLUTAMINE-HYDROLYZING)"/>
    <property type="match status" value="1"/>
</dbReference>
<dbReference type="InterPro" id="IPR006426">
    <property type="entry name" value="Asn_synth_AEB"/>
</dbReference>
<dbReference type="AlphaFoldDB" id="A0A7V3KNL5"/>
<dbReference type="SUPFAM" id="SSF56235">
    <property type="entry name" value="N-terminal nucleophile aminohydrolases (Ntn hydrolases)"/>
    <property type="match status" value="1"/>
</dbReference>
<dbReference type="CDD" id="cd01991">
    <property type="entry name" value="Asn_synthase_B_C"/>
    <property type="match status" value="1"/>
</dbReference>
<keyword evidence="6 8" id="KW-0315">Glutamine amidotransferase</keyword>
<gene>
    <name evidence="12" type="primary">asnB</name>
    <name evidence="12" type="ORF">ENV38_03525</name>
</gene>
<dbReference type="PROSITE" id="PS51278">
    <property type="entry name" value="GATASE_TYPE_2"/>
    <property type="match status" value="1"/>
</dbReference>
<evidence type="ECO:0000256" key="7">
    <source>
        <dbReference type="ARBA" id="ARBA00048741"/>
    </source>
</evidence>
<dbReference type="NCBIfam" id="TIGR01536">
    <property type="entry name" value="asn_synth_AEB"/>
    <property type="match status" value="1"/>
</dbReference>
<evidence type="ECO:0000256" key="1">
    <source>
        <dbReference type="ARBA" id="ARBA00005187"/>
    </source>
</evidence>
<dbReference type="GO" id="GO:0004066">
    <property type="term" value="F:asparagine synthase (glutamine-hydrolyzing) activity"/>
    <property type="evidence" value="ECO:0007669"/>
    <property type="project" value="UniProtKB-EC"/>
</dbReference>
<dbReference type="PIRSF" id="PIRSF001589">
    <property type="entry name" value="Asn_synthetase_glu-h"/>
    <property type="match status" value="1"/>
</dbReference>
<keyword evidence="4 9" id="KW-0547">Nucleotide-binding</keyword>
<reference evidence="12" key="1">
    <citation type="journal article" date="2020" name="mSystems">
        <title>Genome- and Community-Level Interaction Insights into Carbon Utilization and Element Cycling Functions of Hydrothermarchaeota in Hydrothermal Sediment.</title>
        <authorList>
            <person name="Zhou Z."/>
            <person name="Liu Y."/>
            <person name="Xu W."/>
            <person name="Pan J."/>
            <person name="Luo Z.H."/>
            <person name="Li M."/>
        </authorList>
    </citation>
    <scope>NUCLEOTIDE SEQUENCE [LARGE SCALE GENOMIC DNA]</scope>
    <source>
        <strain evidence="12">SpSt-754</strain>
    </source>
</reference>
<dbReference type="GO" id="GO:0006529">
    <property type="term" value="P:asparagine biosynthetic process"/>
    <property type="evidence" value="ECO:0007669"/>
    <property type="project" value="UniProtKB-KW"/>
</dbReference>
<dbReference type="EMBL" id="DTGD01000132">
    <property type="protein sequence ID" value="HGB35955.1"/>
    <property type="molecule type" value="Genomic_DNA"/>
</dbReference>
<feature type="binding site" evidence="9">
    <location>
        <begin position="341"/>
        <end position="342"/>
    </location>
    <ligand>
        <name>ATP</name>
        <dbReference type="ChEBI" id="CHEBI:30616"/>
    </ligand>
</feature>
<dbReference type="Gene3D" id="3.40.50.620">
    <property type="entry name" value="HUPs"/>
    <property type="match status" value="1"/>
</dbReference>
<dbReference type="CDD" id="cd00712">
    <property type="entry name" value="AsnB"/>
    <property type="match status" value="1"/>
</dbReference>
<keyword evidence="8" id="KW-0028">Amino-acid biosynthesis</keyword>
<dbReference type="InterPro" id="IPR029055">
    <property type="entry name" value="Ntn_hydrolases_N"/>
</dbReference>
<sequence length="518" mass="59300">MCGILFARSDQINVSQFAAALSDIQHRGPDSSGNIVQFGNNFLGHNRLSILDLDKRSNQPFFSKDKRFVIIYNGEIYNYRELIKEYDISVNTTSDTELVLELYIKLGPRCLERLNGMFAFVIYNSSTNDVFVARDRLGVKPLYQYKKKGTMIFSSEISPILRLIGGSKVDEVGLRQYRKLRTFFNGRTIYSDISMFPAGHYYERDRLYKYWELPQRTHAPAPTDEELHSLIESAIKYRLVSDVPIGSYLSGGLDSTIVAGLSKTEHTWTIGAESNNEFHYARLAAKKFNTNHHEILYDNEKFIGAAEYMIKKRKEPLSVPNEVLLYLMTREVKTLNTVILSGEGADELFFGYDRIFRWAAAISHLSIKEFDALYSYGSTDDIEIVEDAIAPFKSYGRPIDVVAAFFQVAHLHGLLRRLDYSTMLCSVEARVPFVDYRLVERMAGVDFDYRMKGGIVKEPLKRIFGYLVPREVIERKKVGFPVNLSEVLPDTIPGKTQMDKWFNFNLLTLGIHTGEQSI</sequence>
<comment type="catalytic activity">
    <reaction evidence="7">
        <text>L-aspartate + L-glutamine + ATP + H2O = L-asparagine + L-glutamate + AMP + diphosphate + H(+)</text>
        <dbReference type="Rhea" id="RHEA:12228"/>
        <dbReference type="ChEBI" id="CHEBI:15377"/>
        <dbReference type="ChEBI" id="CHEBI:15378"/>
        <dbReference type="ChEBI" id="CHEBI:29985"/>
        <dbReference type="ChEBI" id="CHEBI:29991"/>
        <dbReference type="ChEBI" id="CHEBI:30616"/>
        <dbReference type="ChEBI" id="CHEBI:33019"/>
        <dbReference type="ChEBI" id="CHEBI:58048"/>
        <dbReference type="ChEBI" id="CHEBI:58359"/>
        <dbReference type="ChEBI" id="CHEBI:456215"/>
        <dbReference type="EC" id="6.3.5.4"/>
    </reaction>
</comment>
<dbReference type="InterPro" id="IPR051786">
    <property type="entry name" value="ASN_synthetase/amidase"/>
</dbReference>